<dbReference type="Gene3D" id="2.60.40.10">
    <property type="entry name" value="Immunoglobulins"/>
    <property type="match status" value="1"/>
</dbReference>
<sequence length="283" mass="31390">MFDPDIQKKAISLIMGFIMEFSGVSSEPEPIELTADNLNVSTVSVSCLKVSWDSEPDRDYYVSCTAHDDNYAYGDNMYFAFKSNDLCYITGLRENTEYTVTVEPILSEEEKDGYTVTPSTADGKTETVEVIYDFPYEDGWTNCFAGERASGLTAMPSSGAIYGSKVDTITGTGIRRDEYGDYCCAMGVWYGYCGDRFLIELENGTQFTTKICDSKGFADDGEGKYHHFGGSGKCIVEFIYDDGNLPSCVAFSGSWGYYNWNGLDLGANIKSIKKINYGEPVEY</sequence>
<proteinExistence type="predicted"/>
<reference evidence="1 2" key="1">
    <citation type="submission" date="2016-10" db="EMBL/GenBank/DDBJ databases">
        <authorList>
            <person name="de Groot N.N."/>
        </authorList>
    </citation>
    <scope>NUCLEOTIDE SEQUENCE [LARGE SCALE GENOMIC DNA]</scope>
    <source>
        <strain evidence="1 2">AR67</strain>
    </source>
</reference>
<dbReference type="RefSeq" id="WP_242940778.1">
    <property type="nucleotide sequence ID" value="NZ_FOKQ01000006.1"/>
</dbReference>
<dbReference type="InterPro" id="IPR036116">
    <property type="entry name" value="FN3_sf"/>
</dbReference>
<evidence type="ECO:0000313" key="2">
    <source>
        <dbReference type="Proteomes" id="UP000182192"/>
    </source>
</evidence>
<dbReference type="AlphaFoldDB" id="A0A1I1FX46"/>
<evidence type="ECO:0008006" key="3">
    <source>
        <dbReference type="Google" id="ProtNLM"/>
    </source>
</evidence>
<dbReference type="InterPro" id="IPR003961">
    <property type="entry name" value="FN3_dom"/>
</dbReference>
<dbReference type="Proteomes" id="UP000182192">
    <property type="component" value="Unassembled WGS sequence"/>
</dbReference>
<organism evidence="1 2">
    <name type="scientific">Ruminococcus albus</name>
    <dbReference type="NCBI Taxonomy" id="1264"/>
    <lineage>
        <taxon>Bacteria</taxon>
        <taxon>Bacillati</taxon>
        <taxon>Bacillota</taxon>
        <taxon>Clostridia</taxon>
        <taxon>Eubacteriales</taxon>
        <taxon>Oscillospiraceae</taxon>
        <taxon>Ruminococcus</taxon>
    </lineage>
</organism>
<dbReference type="InterPro" id="IPR013783">
    <property type="entry name" value="Ig-like_fold"/>
</dbReference>
<evidence type="ECO:0000313" key="1">
    <source>
        <dbReference type="EMBL" id="SFC02188.1"/>
    </source>
</evidence>
<accession>A0A1I1FX46</accession>
<dbReference type="EMBL" id="FOKQ01000006">
    <property type="protein sequence ID" value="SFC02188.1"/>
    <property type="molecule type" value="Genomic_DNA"/>
</dbReference>
<name>A0A1I1FX46_RUMAL</name>
<dbReference type="SUPFAM" id="SSF49265">
    <property type="entry name" value="Fibronectin type III"/>
    <property type="match status" value="1"/>
</dbReference>
<gene>
    <name evidence="1" type="ORF">SAMN02910406_01002</name>
</gene>
<dbReference type="CDD" id="cd00063">
    <property type="entry name" value="FN3"/>
    <property type="match status" value="1"/>
</dbReference>
<protein>
    <recommendedName>
        <fullName evidence="3">Fibronectin type-III domain-containing protein</fullName>
    </recommendedName>
</protein>